<evidence type="ECO:0000313" key="3">
    <source>
        <dbReference type="Proteomes" id="UP000467841"/>
    </source>
</evidence>
<keyword evidence="3" id="KW-1185">Reference proteome</keyword>
<evidence type="ECO:0000256" key="1">
    <source>
        <dbReference type="SAM" id="MobiDB-lite"/>
    </source>
</evidence>
<feature type="region of interest" description="Disordered" evidence="1">
    <location>
        <begin position="48"/>
        <end position="72"/>
    </location>
</feature>
<evidence type="ECO:0000313" key="2">
    <source>
        <dbReference type="EMBL" id="CAA7041883.1"/>
    </source>
</evidence>
<organism evidence="2 3">
    <name type="scientific">Microthlaspi erraticum</name>
    <dbReference type="NCBI Taxonomy" id="1685480"/>
    <lineage>
        <taxon>Eukaryota</taxon>
        <taxon>Viridiplantae</taxon>
        <taxon>Streptophyta</taxon>
        <taxon>Embryophyta</taxon>
        <taxon>Tracheophyta</taxon>
        <taxon>Spermatophyta</taxon>
        <taxon>Magnoliopsida</taxon>
        <taxon>eudicotyledons</taxon>
        <taxon>Gunneridae</taxon>
        <taxon>Pentapetalae</taxon>
        <taxon>rosids</taxon>
        <taxon>malvids</taxon>
        <taxon>Brassicales</taxon>
        <taxon>Brassicaceae</taxon>
        <taxon>Coluteocarpeae</taxon>
        <taxon>Microthlaspi</taxon>
    </lineage>
</organism>
<dbReference type="Proteomes" id="UP000467841">
    <property type="component" value="Unassembled WGS sequence"/>
</dbReference>
<gene>
    <name evidence="2" type="ORF">MERR_LOCUS29118</name>
</gene>
<dbReference type="AlphaFoldDB" id="A0A6D2JR66"/>
<reference evidence="2" key="1">
    <citation type="submission" date="2020-01" db="EMBL/GenBank/DDBJ databases">
        <authorList>
            <person name="Mishra B."/>
        </authorList>
    </citation>
    <scope>NUCLEOTIDE SEQUENCE [LARGE SCALE GENOMIC DNA]</scope>
</reference>
<name>A0A6D2JR66_9BRAS</name>
<protein>
    <submittedName>
        <fullName evidence="2">Uncharacterized protein</fullName>
    </submittedName>
</protein>
<comment type="caution">
    <text evidence="2">The sequence shown here is derived from an EMBL/GenBank/DDBJ whole genome shotgun (WGS) entry which is preliminary data.</text>
</comment>
<sequence length="189" mass="20766">MLVSDVKYLSFADLMALANAAGAEDESLPAAIEEDPYEVAAASQLMLQQSGKATTESHKSSTKAVAGTSNPAHFGNKDSRDCLYSACEREYTKKRSQCKRKAMERKKITWGSSLGKNREAGDMDCGSNVAPVNLDEEAETLPNRAHPDGFGGRDKLFAKKYVRRRRGEQEGATGNKNFKSCIKIWYSCL</sequence>
<proteinExistence type="predicted"/>
<accession>A0A6D2JR66</accession>
<dbReference type="EMBL" id="CACVBM020001255">
    <property type="protein sequence ID" value="CAA7041883.1"/>
    <property type="molecule type" value="Genomic_DNA"/>
</dbReference>